<evidence type="ECO:0000256" key="5">
    <source>
        <dbReference type="ARBA" id="ARBA00022989"/>
    </source>
</evidence>
<comment type="similarity">
    <text evidence="2">Belongs to the major facilitator superfamily. Sugar transporter (TC 2.A.1.1) family.</text>
</comment>
<dbReference type="PANTHER" id="PTHR23508:SF10">
    <property type="entry name" value="CARBOXYLIC ACID TRANSPORTER PROTEIN HOMOLOG"/>
    <property type="match status" value="1"/>
</dbReference>
<feature type="transmembrane region" description="Helical" evidence="8">
    <location>
        <begin position="412"/>
        <end position="435"/>
    </location>
</feature>
<evidence type="ECO:0000256" key="3">
    <source>
        <dbReference type="ARBA" id="ARBA00022448"/>
    </source>
</evidence>
<dbReference type="PANTHER" id="PTHR23508">
    <property type="entry name" value="CARBOXYLIC ACID TRANSPORTER PROTEIN HOMOLOG"/>
    <property type="match status" value="1"/>
</dbReference>
<evidence type="ECO:0000313" key="10">
    <source>
        <dbReference type="EMBL" id="KAK3058732.1"/>
    </source>
</evidence>
<feature type="transmembrane region" description="Helical" evidence="8">
    <location>
        <begin position="266"/>
        <end position="288"/>
    </location>
</feature>
<comment type="caution">
    <text evidence="10">The sequence shown here is derived from an EMBL/GenBank/DDBJ whole genome shotgun (WGS) entry which is preliminary data.</text>
</comment>
<dbReference type="InterPro" id="IPR036259">
    <property type="entry name" value="MFS_trans_sf"/>
</dbReference>
<dbReference type="EMBL" id="JAWDJX010000001">
    <property type="protein sequence ID" value="KAK3058732.1"/>
    <property type="molecule type" value="Genomic_DNA"/>
</dbReference>
<evidence type="ECO:0000256" key="7">
    <source>
        <dbReference type="SAM" id="MobiDB-lite"/>
    </source>
</evidence>
<comment type="subcellular location">
    <subcellularLocation>
        <location evidence="1">Membrane</location>
        <topology evidence="1">Multi-pass membrane protein</topology>
    </subcellularLocation>
</comment>
<feature type="transmembrane region" description="Helical" evidence="8">
    <location>
        <begin position="374"/>
        <end position="391"/>
    </location>
</feature>
<dbReference type="InterPro" id="IPR020846">
    <property type="entry name" value="MFS_dom"/>
</dbReference>
<dbReference type="Gene3D" id="1.20.1250.20">
    <property type="entry name" value="MFS general substrate transporter like domains"/>
    <property type="match status" value="1"/>
</dbReference>
<dbReference type="InterPro" id="IPR005828">
    <property type="entry name" value="MFS_sugar_transport-like"/>
</dbReference>
<dbReference type="PROSITE" id="PS50850">
    <property type="entry name" value="MFS"/>
    <property type="match status" value="1"/>
</dbReference>
<evidence type="ECO:0000256" key="6">
    <source>
        <dbReference type="ARBA" id="ARBA00023136"/>
    </source>
</evidence>
<accession>A0AAJ0GJC8</accession>
<evidence type="ECO:0000313" key="11">
    <source>
        <dbReference type="Proteomes" id="UP001271007"/>
    </source>
</evidence>
<feature type="transmembrane region" description="Helical" evidence="8">
    <location>
        <begin position="349"/>
        <end position="368"/>
    </location>
</feature>
<feature type="transmembrane region" description="Helical" evidence="8">
    <location>
        <begin position="317"/>
        <end position="337"/>
    </location>
</feature>
<feature type="domain" description="Major facilitator superfamily (MFS) profile" evidence="9">
    <location>
        <begin position="37"/>
        <end position="473"/>
    </location>
</feature>
<keyword evidence="6 8" id="KW-0472">Membrane</keyword>
<dbReference type="SUPFAM" id="SSF103473">
    <property type="entry name" value="MFS general substrate transporter"/>
    <property type="match status" value="1"/>
</dbReference>
<keyword evidence="11" id="KW-1185">Reference proteome</keyword>
<sequence>MVNKHVGIKEEPSPEEVAERQHSITRTDKTKWQKLWPVIACGAGLFSDGYLNGVIGSVGTMLAIIYPKQYTNSPAQSNVASIAFVGTLVSSKRTMFESLADQVQQLGNLIFGWLSDHWSRKWSLFWSTIIIIFFSILCTGSYGAGGSASGLFAALTAYRFFLGVGIGGEYPAGSVGCAESTGELKAGTRHRWFILFTDVQIDLGFVVAAIVPMIVVLITGEDNLRTAWRVCLGLGIIPPLSLLYLRIKLDEPESFKKESMAKTKTPWMLCIKFYWFRLMIVSTIWLVYDFSAYAFGIFSSQVLANLLGGSEALWVSFGWNTLLTFFYMPGAIAGAWLSDWVGPRNALGYSVLAQGIVGFIMAGTYKYLYRPENVAGFVIVYGIFIALGELGPGDNIGLIASKTCATAVRGKYYGIAAAFGKVGAFIGSKTLIILYNHYAENDPIKAGQYPFFIASALCIFSAVVSLTLLPHIGQDTIEEEDARFRIYLESHGYDVSTLGLYAGESTEQIVHKHADKEAA</sequence>
<keyword evidence="4 8" id="KW-0812">Transmembrane</keyword>
<feature type="compositionally biased region" description="Basic and acidic residues" evidence="7">
    <location>
        <begin position="7"/>
        <end position="23"/>
    </location>
</feature>
<evidence type="ECO:0000256" key="8">
    <source>
        <dbReference type="SAM" id="Phobius"/>
    </source>
</evidence>
<protein>
    <submittedName>
        <fullName evidence="10">Glycerophosphoinositol permease</fullName>
    </submittedName>
</protein>
<keyword evidence="5 8" id="KW-1133">Transmembrane helix</keyword>
<dbReference type="GO" id="GO:0005886">
    <property type="term" value="C:plasma membrane"/>
    <property type="evidence" value="ECO:0007669"/>
    <property type="project" value="TreeGrafter"/>
</dbReference>
<evidence type="ECO:0000256" key="2">
    <source>
        <dbReference type="ARBA" id="ARBA00010992"/>
    </source>
</evidence>
<feature type="transmembrane region" description="Helical" evidence="8">
    <location>
        <begin position="447"/>
        <end position="469"/>
    </location>
</feature>
<feature type="transmembrane region" description="Helical" evidence="8">
    <location>
        <begin position="150"/>
        <end position="172"/>
    </location>
</feature>
<evidence type="ECO:0000259" key="9">
    <source>
        <dbReference type="PROSITE" id="PS50850"/>
    </source>
</evidence>
<dbReference type="AlphaFoldDB" id="A0AAJ0GJC8"/>
<feature type="transmembrane region" description="Helical" evidence="8">
    <location>
        <begin position="193"/>
        <end position="220"/>
    </location>
</feature>
<keyword evidence="3" id="KW-0813">Transport</keyword>
<feature type="region of interest" description="Disordered" evidence="7">
    <location>
        <begin position="1"/>
        <end position="23"/>
    </location>
</feature>
<feature type="transmembrane region" description="Helical" evidence="8">
    <location>
        <begin position="124"/>
        <end position="144"/>
    </location>
</feature>
<reference evidence="10" key="1">
    <citation type="submission" date="2023-04" db="EMBL/GenBank/DDBJ databases">
        <title>Black Yeasts Isolated from many extreme environments.</title>
        <authorList>
            <person name="Coleine C."/>
            <person name="Stajich J.E."/>
            <person name="Selbmann L."/>
        </authorList>
    </citation>
    <scope>NUCLEOTIDE SEQUENCE</scope>
    <source>
        <strain evidence="10">CCFEE 5312</strain>
    </source>
</reference>
<proteinExistence type="inferred from homology"/>
<organism evidence="10 11">
    <name type="scientific">Extremus antarcticus</name>
    <dbReference type="NCBI Taxonomy" id="702011"/>
    <lineage>
        <taxon>Eukaryota</taxon>
        <taxon>Fungi</taxon>
        <taxon>Dikarya</taxon>
        <taxon>Ascomycota</taxon>
        <taxon>Pezizomycotina</taxon>
        <taxon>Dothideomycetes</taxon>
        <taxon>Dothideomycetidae</taxon>
        <taxon>Mycosphaerellales</taxon>
        <taxon>Extremaceae</taxon>
        <taxon>Extremus</taxon>
    </lineage>
</organism>
<evidence type="ECO:0000256" key="4">
    <source>
        <dbReference type="ARBA" id="ARBA00022692"/>
    </source>
</evidence>
<evidence type="ECO:0000256" key="1">
    <source>
        <dbReference type="ARBA" id="ARBA00004141"/>
    </source>
</evidence>
<dbReference type="Proteomes" id="UP001271007">
    <property type="component" value="Unassembled WGS sequence"/>
</dbReference>
<feature type="transmembrane region" description="Helical" evidence="8">
    <location>
        <begin position="226"/>
        <end position="245"/>
    </location>
</feature>
<dbReference type="FunFam" id="1.20.1250.20:FF:000140">
    <property type="entry name" value="Putative MFS phospholipid transporter"/>
    <property type="match status" value="1"/>
</dbReference>
<name>A0AAJ0GJC8_9PEZI</name>
<dbReference type="Pfam" id="PF00083">
    <property type="entry name" value="Sugar_tr"/>
    <property type="match status" value="2"/>
</dbReference>
<gene>
    <name evidence="10" type="primary">GIT2_1</name>
    <name evidence="10" type="ORF">LTR09_000297</name>
</gene>
<dbReference type="GO" id="GO:0046943">
    <property type="term" value="F:carboxylic acid transmembrane transporter activity"/>
    <property type="evidence" value="ECO:0007669"/>
    <property type="project" value="TreeGrafter"/>
</dbReference>